<evidence type="ECO:0000256" key="3">
    <source>
        <dbReference type="SAM" id="SignalP"/>
    </source>
</evidence>
<gene>
    <name evidence="4" type="ORF">NSK_007445</name>
</gene>
<organism evidence="4 5">
    <name type="scientific">Nannochloropsis salina CCMP1776</name>
    <dbReference type="NCBI Taxonomy" id="1027361"/>
    <lineage>
        <taxon>Eukaryota</taxon>
        <taxon>Sar</taxon>
        <taxon>Stramenopiles</taxon>
        <taxon>Ochrophyta</taxon>
        <taxon>Eustigmatophyceae</taxon>
        <taxon>Eustigmatales</taxon>
        <taxon>Monodopsidaceae</taxon>
        <taxon>Microchloropsis</taxon>
        <taxon>Microchloropsis salina</taxon>
    </lineage>
</organism>
<dbReference type="AlphaFoldDB" id="A0A4D9CXK2"/>
<feature type="region of interest" description="Disordered" evidence="1">
    <location>
        <begin position="22"/>
        <end position="145"/>
    </location>
</feature>
<evidence type="ECO:0000256" key="2">
    <source>
        <dbReference type="SAM" id="Phobius"/>
    </source>
</evidence>
<feature type="compositionally biased region" description="Basic and acidic residues" evidence="1">
    <location>
        <begin position="65"/>
        <end position="75"/>
    </location>
</feature>
<sequence length="366" mass="39548">MFLLLAVILLLCPVIVGAAEESAPPAVVEAEKPDAGEKKDKPAAAPEASKAEDEAPKDAPAPAEPAKEETAKAEADVQPPPAKVEAPSVDVPEQKGPAPEQAAAAAKEVTELKAALEASQKETQAAAEASKQQLEEKEAQKSAAETKLKELEGQHASLITERDALTEQLKSLNKVSAELAETKTKITALMILQEDLMKEKENLHLTYKELREKYENPELQHYVTKRAEAFYRNNPGTNELVLPALEAGSTQYASFFGDTHSKIKSHLLPYLGDHHSHWISGMVAMVVFVLPLLLTSFCLLSVRFIFKLRSFPEGCQLPLPPSLLTPFPPVLPFPPLQASRFSLFSKVVGAAGDIVRGGDLEAGKNA</sequence>
<feature type="transmembrane region" description="Helical" evidence="2">
    <location>
        <begin position="278"/>
        <end position="302"/>
    </location>
</feature>
<proteinExistence type="predicted"/>
<keyword evidence="5" id="KW-1185">Reference proteome</keyword>
<feature type="signal peptide" evidence="3">
    <location>
        <begin position="1"/>
        <end position="18"/>
    </location>
</feature>
<keyword evidence="2" id="KW-0472">Membrane</keyword>
<dbReference type="OrthoDB" id="10644106at2759"/>
<keyword evidence="3" id="KW-0732">Signal</keyword>
<dbReference type="Proteomes" id="UP000355283">
    <property type="component" value="Unassembled WGS sequence"/>
</dbReference>
<accession>A0A4D9CXK2</accession>
<feature type="compositionally biased region" description="Basic and acidic residues" evidence="1">
    <location>
        <begin position="29"/>
        <end position="42"/>
    </location>
</feature>
<keyword evidence="2" id="KW-0812">Transmembrane</keyword>
<evidence type="ECO:0000313" key="4">
    <source>
        <dbReference type="EMBL" id="TFJ81228.1"/>
    </source>
</evidence>
<feature type="compositionally biased region" description="Basic and acidic residues" evidence="1">
    <location>
        <begin position="133"/>
        <end position="145"/>
    </location>
</feature>
<feature type="chain" id="PRO_5020040718" evidence="3">
    <location>
        <begin position="19"/>
        <end position="366"/>
    </location>
</feature>
<name>A0A4D9CXK2_9STRA</name>
<feature type="compositionally biased region" description="Low complexity" evidence="1">
    <location>
        <begin position="94"/>
        <end position="118"/>
    </location>
</feature>
<comment type="caution">
    <text evidence="4">The sequence shown here is derived from an EMBL/GenBank/DDBJ whole genome shotgun (WGS) entry which is preliminary data.</text>
</comment>
<dbReference type="EMBL" id="SDOX01000131">
    <property type="protein sequence ID" value="TFJ81228.1"/>
    <property type="molecule type" value="Genomic_DNA"/>
</dbReference>
<protein>
    <submittedName>
        <fullName evidence="4">Uncharacterized protein</fullName>
    </submittedName>
</protein>
<evidence type="ECO:0000256" key="1">
    <source>
        <dbReference type="SAM" id="MobiDB-lite"/>
    </source>
</evidence>
<reference evidence="4 5" key="1">
    <citation type="submission" date="2019-01" db="EMBL/GenBank/DDBJ databases">
        <title>Nuclear Genome Assembly of the Microalgal Biofuel strain Nannochloropsis salina CCMP1776.</title>
        <authorList>
            <person name="Hovde B."/>
        </authorList>
    </citation>
    <scope>NUCLEOTIDE SEQUENCE [LARGE SCALE GENOMIC DNA]</scope>
    <source>
        <strain evidence="4 5">CCMP1776</strain>
    </source>
</reference>
<evidence type="ECO:0000313" key="5">
    <source>
        <dbReference type="Proteomes" id="UP000355283"/>
    </source>
</evidence>
<keyword evidence="2" id="KW-1133">Transmembrane helix</keyword>